<dbReference type="InterPro" id="IPR049514">
    <property type="entry name" value="Fic-like_C"/>
</dbReference>
<dbReference type="PANTHER" id="PTHR30595:SF6">
    <property type="entry name" value="SCHLAFEN ALBA-2 DOMAIN-CONTAINING PROTEIN"/>
    <property type="match status" value="1"/>
</dbReference>
<evidence type="ECO:0000313" key="4">
    <source>
        <dbReference type="Proteomes" id="UP000671845"/>
    </source>
</evidence>
<dbReference type="Gene3D" id="3.30.565.60">
    <property type="match status" value="1"/>
</dbReference>
<dbReference type="Proteomes" id="UP000671845">
    <property type="component" value="Chromosome"/>
</dbReference>
<reference evidence="3 4" key="1">
    <citation type="journal article" date="2021" name="Front. Microbiol.">
        <title>Aerobic Denitrification and Heterotrophic Sulfur Oxidation in the Genus Halomonas Revealed by Six Novel Species Characterizations and Genome-Based Analysis.</title>
        <authorList>
            <person name="Wang L."/>
            <person name="Shao Z."/>
        </authorList>
    </citation>
    <scope>NUCLEOTIDE SEQUENCE [LARGE SCALE GENOMIC DNA]</scope>
    <source>
        <strain evidence="3 4">MCCC 1A13718</strain>
    </source>
</reference>
<dbReference type="Pfam" id="PF04326">
    <property type="entry name" value="SLFN_AlbA_2"/>
    <property type="match status" value="1"/>
</dbReference>
<dbReference type="InterPro" id="IPR036388">
    <property type="entry name" value="WH-like_DNA-bd_sf"/>
</dbReference>
<dbReference type="Gene3D" id="1.10.10.10">
    <property type="entry name" value="Winged helix-like DNA-binding domain superfamily/Winged helix DNA-binding domain"/>
    <property type="match status" value="1"/>
</dbReference>
<dbReference type="EMBL" id="CP053383">
    <property type="protein sequence ID" value="QTP61147.1"/>
    <property type="molecule type" value="Genomic_DNA"/>
</dbReference>
<evidence type="ECO:0000313" key="3">
    <source>
        <dbReference type="EMBL" id="QTP61147.1"/>
    </source>
</evidence>
<sequence>MDVSALQAVLARGEDSRHQFKADFTNVNSLASELAALANGAGGRLFIGVTDDGHIAGLSRQDVGRLNQLISNAASQHVRPPLNPTSHNVQTETGLVVVVEVTEGINKPYVDLQGRIWVKNGADKRHVTAREEMQRLFQQSGLLQADQVPVRDASADDIDERAFARYFERRYGQSMEQAGLPPMQLLENIDLARDGVPNLAGMLLFGKQPQRRLQVCEITAVAFPGTVLHDKQYLDSENIDGSLEEQYRRAMAFIKRNLHHVQRDQGFNTLGQLEIPEDAFEELLVNALIHRNFLVSATIRLFVFADRVEIISPGHLPDTLTPEQIRAGRSNRRNKVLAGHAAHILPYRGMGTGIPRALHAWPKIDLIDERDGNQFRAVVWRPQIVQRSEDTQDPAMGQVPDKYRASTGQVTEQEAVVLQTAVSPVSRAVLQEAAGLSHREHFANTVLKPLLERGLLEMTIPDKPRSSKQRYRLTDKGRQVLAEAKGNIGI</sequence>
<accession>A0ABX7WPL2</accession>
<dbReference type="InterPro" id="IPR038461">
    <property type="entry name" value="Schlafen_AlbA_2_dom_sf"/>
</dbReference>
<feature type="domain" description="Schlafen AlbA-2" evidence="1">
    <location>
        <begin position="14"/>
        <end position="127"/>
    </location>
</feature>
<evidence type="ECO:0000259" key="1">
    <source>
        <dbReference type="Pfam" id="PF04326"/>
    </source>
</evidence>
<evidence type="ECO:0000259" key="2">
    <source>
        <dbReference type="Pfam" id="PF21247"/>
    </source>
</evidence>
<protein>
    <submittedName>
        <fullName evidence="3">Transcriptional regulator</fullName>
    </submittedName>
</protein>
<dbReference type="Pfam" id="PF21247">
    <property type="entry name" value="Fic-like_C"/>
    <property type="match status" value="1"/>
</dbReference>
<keyword evidence="4" id="KW-1185">Reference proteome</keyword>
<dbReference type="PANTHER" id="PTHR30595">
    <property type="entry name" value="GLPR-RELATED TRANSCRIPTIONAL REPRESSOR"/>
    <property type="match status" value="1"/>
</dbReference>
<proteinExistence type="predicted"/>
<dbReference type="InterPro" id="IPR036390">
    <property type="entry name" value="WH_DNA-bd_sf"/>
</dbReference>
<dbReference type="Gene3D" id="3.30.950.30">
    <property type="entry name" value="Schlafen, AAA domain"/>
    <property type="match status" value="1"/>
</dbReference>
<dbReference type="InterPro" id="IPR038475">
    <property type="entry name" value="RecG_C_sf"/>
</dbReference>
<dbReference type="RefSeq" id="WP_209478529.1">
    <property type="nucleotide sequence ID" value="NZ_CP053383.1"/>
</dbReference>
<dbReference type="InterPro" id="IPR007421">
    <property type="entry name" value="Schlafen_AlbA_2_dom"/>
</dbReference>
<name>A0ABX7WPL2_9GAMM</name>
<organism evidence="3 4">
    <name type="scientific">Halomonas sulfidivorans</name>
    <dbReference type="NCBI Taxonomy" id="2733488"/>
    <lineage>
        <taxon>Bacteria</taxon>
        <taxon>Pseudomonadati</taxon>
        <taxon>Pseudomonadota</taxon>
        <taxon>Gammaproteobacteria</taxon>
        <taxon>Oceanospirillales</taxon>
        <taxon>Halomonadaceae</taxon>
        <taxon>Halomonas</taxon>
    </lineage>
</organism>
<gene>
    <name evidence="3" type="ORF">HNO53_05645</name>
</gene>
<dbReference type="Pfam" id="PF13749">
    <property type="entry name" value="HATPase_c_4"/>
    <property type="match status" value="1"/>
</dbReference>
<dbReference type="SUPFAM" id="SSF46785">
    <property type="entry name" value="Winged helix' DNA-binding domain"/>
    <property type="match status" value="1"/>
</dbReference>
<feature type="domain" description="Filamentation induced by cAMP protein Fic-like C-terminal" evidence="2">
    <location>
        <begin position="423"/>
        <end position="474"/>
    </location>
</feature>